<evidence type="ECO:0000256" key="6">
    <source>
        <dbReference type="SAM" id="Phobius"/>
    </source>
</evidence>
<dbReference type="PANTHER" id="PTHR30386:SF26">
    <property type="entry name" value="TRANSPORT PROTEIN COMB"/>
    <property type="match status" value="1"/>
</dbReference>
<dbReference type="STRING" id="889453.SAMN03080601_03353"/>
<evidence type="ECO:0000256" key="5">
    <source>
        <dbReference type="SAM" id="Coils"/>
    </source>
</evidence>
<name>A0A1T5HU34_9BACT</name>
<sequence length="382" mass="44109">MSKENLFPPEIIEYTVENHFSENNKRFRLIYVGIVVAVMVAIIMLPLVKITVSTPARGIIRTQFENINIQASIHGQVDFSDIHEGQHVQAGDTLLVLRTDRINEQINHAIAQKKENKEFIRDLDVLLSGDFNVGSPKYKQEAFQHLAKLEEMNVAFEMVEKEYELAQHLFQEKVTAKMEYLQVKNQYELFQSQLTLFQKQTRNSWESEKTRIARENTQLKSNIRQLREEMTQFIITAPASGVLSKTIGVQAGSFVNPGQIIAQISPDDELIVECYISPKDIGFIYPGQMVRIQVDAFNYNQWGLIIGDVIHVSEDIISLENNPVFRVRCRIHQNYLELKSGHRGYIKKGMTVTGRFDLTRRSLFHLLFDKVDNWLNPQIQNI</sequence>
<dbReference type="Pfam" id="PF26002">
    <property type="entry name" value="Beta-barrel_AprE"/>
    <property type="match status" value="1"/>
</dbReference>
<gene>
    <name evidence="8" type="ORF">SAMN03080601_03353</name>
</gene>
<accession>A0A1T5HU34</accession>
<keyword evidence="3 6" id="KW-1133">Transmembrane helix</keyword>
<comment type="subcellular location">
    <subcellularLocation>
        <location evidence="1">Membrane</location>
        <topology evidence="1">Single-pass membrane protein</topology>
    </subcellularLocation>
</comment>
<feature type="domain" description="AprE-like beta-barrel" evidence="7">
    <location>
        <begin position="270"/>
        <end position="353"/>
    </location>
</feature>
<dbReference type="AlphaFoldDB" id="A0A1T5HU34"/>
<reference evidence="8 9" key="1">
    <citation type="submission" date="2017-02" db="EMBL/GenBank/DDBJ databases">
        <authorList>
            <person name="Peterson S.W."/>
        </authorList>
    </citation>
    <scope>NUCLEOTIDE SEQUENCE [LARGE SCALE GENOMIC DNA]</scope>
    <source>
        <strain evidence="8 9">DSM 24412</strain>
    </source>
</reference>
<keyword evidence="4 6" id="KW-0472">Membrane</keyword>
<evidence type="ECO:0000256" key="4">
    <source>
        <dbReference type="ARBA" id="ARBA00023136"/>
    </source>
</evidence>
<keyword evidence="9" id="KW-1185">Reference proteome</keyword>
<dbReference type="GO" id="GO:0016020">
    <property type="term" value="C:membrane"/>
    <property type="evidence" value="ECO:0007669"/>
    <property type="project" value="UniProtKB-SubCell"/>
</dbReference>
<evidence type="ECO:0000256" key="3">
    <source>
        <dbReference type="ARBA" id="ARBA00022989"/>
    </source>
</evidence>
<proteinExistence type="predicted"/>
<organism evidence="8 9">
    <name type="scientific">Alkalitalea saponilacus</name>
    <dbReference type="NCBI Taxonomy" id="889453"/>
    <lineage>
        <taxon>Bacteria</taxon>
        <taxon>Pseudomonadati</taxon>
        <taxon>Bacteroidota</taxon>
        <taxon>Bacteroidia</taxon>
        <taxon>Marinilabiliales</taxon>
        <taxon>Marinilabiliaceae</taxon>
        <taxon>Alkalitalea</taxon>
    </lineage>
</organism>
<evidence type="ECO:0000259" key="7">
    <source>
        <dbReference type="Pfam" id="PF26002"/>
    </source>
</evidence>
<dbReference type="Gene3D" id="2.40.50.100">
    <property type="match status" value="1"/>
</dbReference>
<dbReference type="Proteomes" id="UP000191055">
    <property type="component" value="Unassembled WGS sequence"/>
</dbReference>
<dbReference type="InterPro" id="IPR050739">
    <property type="entry name" value="MFP"/>
</dbReference>
<evidence type="ECO:0000313" key="8">
    <source>
        <dbReference type="EMBL" id="SKC24061.1"/>
    </source>
</evidence>
<dbReference type="InterPro" id="IPR058982">
    <property type="entry name" value="Beta-barrel_AprE"/>
</dbReference>
<dbReference type="RefSeq" id="WP_079559011.1">
    <property type="nucleotide sequence ID" value="NZ_CP021904.1"/>
</dbReference>
<feature type="transmembrane region" description="Helical" evidence="6">
    <location>
        <begin position="29"/>
        <end position="48"/>
    </location>
</feature>
<dbReference type="Gene3D" id="2.40.30.170">
    <property type="match status" value="1"/>
</dbReference>
<evidence type="ECO:0000313" key="9">
    <source>
        <dbReference type="Proteomes" id="UP000191055"/>
    </source>
</evidence>
<dbReference type="EMBL" id="FUYV01000027">
    <property type="protein sequence ID" value="SKC24061.1"/>
    <property type="molecule type" value="Genomic_DNA"/>
</dbReference>
<keyword evidence="5" id="KW-0175">Coiled coil</keyword>
<dbReference type="OrthoDB" id="594147at2"/>
<keyword evidence="2 6" id="KW-0812">Transmembrane</keyword>
<feature type="coiled-coil region" evidence="5">
    <location>
        <begin position="209"/>
        <end position="236"/>
    </location>
</feature>
<evidence type="ECO:0000256" key="1">
    <source>
        <dbReference type="ARBA" id="ARBA00004167"/>
    </source>
</evidence>
<dbReference type="PANTHER" id="PTHR30386">
    <property type="entry name" value="MEMBRANE FUSION SUBUNIT OF EMRAB-TOLC MULTIDRUG EFFLUX PUMP"/>
    <property type="match status" value="1"/>
</dbReference>
<evidence type="ECO:0000256" key="2">
    <source>
        <dbReference type="ARBA" id="ARBA00022692"/>
    </source>
</evidence>
<dbReference type="KEGG" id="asx:CDL62_09230"/>
<protein>
    <submittedName>
        <fullName evidence="8">HlyD family secretion protein</fullName>
    </submittedName>
</protein>